<evidence type="ECO:0000313" key="3">
    <source>
        <dbReference type="Proteomes" id="UP001642409"/>
    </source>
</evidence>
<dbReference type="Proteomes" id="UP001642409">
    <property type="component" value="Unassembled WGS sequence"/>
</dbReference>
<gene>
    <name evidence="1" type="ORF">HINF_LOCUS2409</name>
    <name evidence="2" type="ORF">HINF_LOCUS46452</name>
</gene>
<comment type="caution">
    <text evidence="1">The sequence shown here is derived from an EMBL/GenBank/DDBJ whole genome shotgun (WGS) entry which is preliminary data.</text>
</comment>
<protein>
    <submittedName>
        <fullName evidence="2">Hypothetical_protein</fullName>
    </submittedName>
</protein>
<dbReference type="AlphaFoldDB" id="A0AA86N850"/>
<evidence type="ECO:0000313" key="2">
    <source>
        <dbReference type="EMBL" id="CAL6055244.1"/>
    </source>
</evidence>
<keyword evidence="3" id="KW-1185">Reference proteome</keyword>
<reference evidence="1" key="1">
    <citation type="submission" date="2023-06" db="EMBL/GenBank/DDBJ databases">
        <authorList>
            <person name="Kurt Z."/>
        </authorList>
    </citation>
    <scope>NUCLEOTIDE SEQUENCE</scope>
</reference>
<evidence type="ECO:0000313" key="1">
    <source>
        <dbReference type="EMBL" id="CAI9914764.1"/>
    </source>
</evidence>
<dbReference type="EMBL" id="CAXDID020000205">
    <property type="protein sequence ID" value="CAL6055244.1"/>
    <property type="molecule type" value="Genomic_DNA"/>
</dbReference>
<organism evidence="1">
    <name type="scientific">Hexamita inflata</name>
    <dbReference type="NCBI Taxonomy" id="28002"/>
    <lineage>
        <taxon>Eukaryota</taxon>
        <taxon>Metamonada</taxon>
        <taxon>Diplomonadida</taxon>
        <taxon>Hexamitidae</taxon>
        <taxon>Hexamitinae</taxon>
        <taxon>Hexamita</taxon>
    </lineage>
</organism>
<proteinExistence type="predicted"/>
<dbReference type="EMBL" id="CATOUU010000056">
    <property type="protein sequence ID" value="CAI9914764.1"/>
    <property type="molecule type" value="Genomic_DNA"/>
</dbReference>
<sequence>MFFVKYQMVQSQLLKIAKCSQFQHYLCNCLLYGIDCLLSILTAAYQQPNLLQMYWLYLLNLFQRLLFQFTIERSKKPASHGCFCSSVLLKTQSSENIQLQPQPDSPTNPPTYDSQLDCYSTLNNSICVEYAQLYNSKTSSLNSWFTQRCIFYRTVLYGHICSRLTYETSSLQTRIEIAIHNRTE</sequence>
<reference evidence="2 3" key="2">
    <citation type="submission" date="2024-07" db="EMBL/GenBank/DDBJ databases">
        <authorList>
            <person name="Akdeniz Z."/>
        </authorList>
    </citation>
    <scope>NUCLEOTIDE SEQUENCE [LARGE SCALE GENOMIC DNA]</scope>
</reference>
<accession>A0AA86N850</accession>
<name>A0AA86N850_9EUKA</name>